<proteinExistence type="predicted"/>
<organism evidence="1 2">
    <name type="scientific">Hyaloscypha hepaticicola</name>
    <dbReference type="NCBI Taxonomy" id="2082293"/>
    <lineage>
        <taxon>Eukaryota</taxon>
        <taxon>Fungi</taxon>
        <taxon>Dikarya</taxon>
        <taxon>Ascomycota</taxon>
        <taxon>Pezizomycotina</taxon>
        <taxon>Leotiomycetes</taxon>
        <taxon>Helotiales</taxon>
        <taxon>Hyaloscyphaceae</taxon>
        <taxon>Hyaloscypha</taxon>
    </lineage>
</organism>
<dbReference type="EMBL" id="KZ613506">
    <property type="protein sequence ID" value="PMD16421.1"/>
    <property type="molecule type" value="Genomic_DNA"/>
</dbReference>
<protein>
    <submittedName>
        <fullName evidence="1">Uncharacterized protein</fullName>
    </submittedName>
</protein>
<evidence type="ECO:0000313" key="2">
    <source>
        <dbReference type="Proteomes" id="UP000235672"/>
    </source>
</evidence>
<name>A0A2J6PR17_9HELO</name>
<reference evidence="1 2" key="1">
    <citation type="submission" date="2016-05" db="EMBL/GenBank/DDBJ databases">
        <title>A degradative enzymes factory behind the ericoid mycorrhizal symbiosis.</title>
        <authorList>
            <consortium name="DOE Joint Genome Institute"/>
            <person name="Martino E."/>
            <person name="Morin E."/>
            <person name="Grelet G."/>
            <person name="Kuo A."/>
            <person name="Kohler A."/>
            <person name="Daghino S."/>
            <person name="Barry K."/>
            <person name="Choi C."/>
            <person name="Cichocki N."/>
            <person name="Clum A."/>
            <person name="Copeland A."/>
            <person name="Hainaut M."/>
            <person name="Haridas S."/>
            <person name="Labutti K."/>
            <person name="Lindquist E."/>
            <person name="Lipzen A."/>
            <person name="Khouja H.-R."/>
            <person name="Murat C."/>
            <person name="Ohm R."/>
            <person name="Olson A."/>
            <person name="Spatafora J."/>
            <person name="Veneault-Fourrey C."/>
            <person name="Henrissat B."/>
            <person name="Grigoriev I."/>
            <person name="Martin F."/>
            <person name="Perotto S."/>
        </authorList>
    </citation>
    <scope>NUCLEOTIDE SEQUENCE [LARGE SCALE GENOMIC DNA]</scope>
    <source>
        <strain evidence="1 2">UAMH 7357</strain>
    </source>
</reference>
<evidence type="ECO:0000313" key="1">
    <source>
        <dbReference type="EMBL" id="PMD16421.1"/>
    </source>
</evidence>
<keyword evidence="2" id="KW-1185">Reference proteome</keyword>
<gene>
    <name evidence="1" type="ORF">NA56DRAFT_708979</name>
</gene>
<sequence length="117" mass="12871">MRLAQVWGASFPMFCGSSLCDLDISMLRISLEHLQTSSCENFTMELYIASSLTSKSGSDSDIGTDFSDSSKVLEVFEVSEWALAILDAQRWSSTPGWNICLQTLQDELSANFQATGL</sequence>
<dbReference type="AlphaFoldDB" id="A0A2J6PR17"/>
<accession>A0A2J6PR17</accession>
<dbReference type="Proteomes" id="UP000235672">
    <property type="component" value="Unassembled WGS sequence"/>
</dbReference>